<organism evidence="3 4">
    <name type="scientific">Aureibaculum flavum</name>
    <dbReference type="NCBI Taxonomy" id="2795986"/>
    <lineage>
        <taxon>Bacteria</taxon>
        <taxon>Pseudomonadati</taxon>
        <taxon>Bacteroidota</taxon>
        <taxon>Flavobacteriia</taxon>
        <taxon>Flavobacteriales</taxon>
        <taxon>Flavobacteriaceae</taxon>
        <taxon>Aureibaculum</taxon>
    </lineage>
</organism>
<dbReference type="InterPro" id="IPR026444">
    <property type="entry name" value="Secre_tail"/>
</dbReference>
<dbReference type="EMBL" id="JAEHFJ010000012">
    <property type="protein sequence ID" value="MBJ2176106.1"/>
    <property type="molecule type" value="Genomic_DNA"/>
</dbReference>
<comment type="caution">
    <text evidence="3">The sequence shown here is derived from an EMBL/GenBank/DDBJ whole genome shotgun (WGS) entry which is preliminary data.</text>
</comment>
<evidence type="ECO:0000259" key="2">
    <source>
        <dbReference type="Pfam" id="PF18962"/>
    </source>
</evidence>
<feature type="domain" description="Secretion system C-terminal sorting" evidence="2">
    <location>
        <begin position="23"/>
        <end position="91"/>
    </location>
</feature>
<accession>A0ABS0WW31</accession>
<gene>
    <name evidence="3" type="ORF">JBL43_17775</name>
</gene>
<evidence type="ECO:0000313" key="4">
    <source>
        <dbReference type="Proteomes" id="UP000623301"/>
    </source>
</evidence>
<evidence type="ECO:0000313" key="3">
    <source>
        <dbReference type="EMBL" id="MBJ2176106.1"/>
    </source>
</evidence>
<dbReference type="NCBIfam" id="TIGR04183">
    <property type="entry name" value="Por_Secre_tail"/>
    <property type="match status" value="1"/>
</dbReference>
<dbReference type="Proteomes" id="UP000623301">
    <property type="component" value="Unassembled WGS sequence"/>
</dbReference>
<proteinExistence type="predicted"/>
<protein>
    <submittedName>
        <fullName evidence="3">T9SS type A sorting domain-containing protein</fullName>
    </submittedName>
</protein>
<evidence type="ECO:0000256" key="1">
    <source>
        <dbReference type="ARBA" id="ARBA00022729"/>
    </source>
</evidence>
<name>A0ABS0WW31_9FLAO</name>
<dbReference type="RefSeq" id="WP_157972943.1">
    <property type="nucleotide sequence ID" value="NZ_JAEHFJ010000012.1"/>
</dbReference>
<keyword evidence="1" id="KW-0732">Signal</keyword>
<sequence length="93" mass="10431">MIDTKFSSILAVDDSFIKQSLKVYPNPAKDNLTVSNNGIDITSIEIYNLLGQKLNSYNPNREILDISGLKSAVYYLKIKDENGNKATYKIIKS</sequence>
<dbReference type="Pfam" id="PF18962">
    <property type="entry name" value="Por_Secre_tail"/>
    <property type="match status" value="1"/>
</dbReference>
<keyword evidence="4" id="KW-1185">Reference proteome</keyword>
<reference evidence="3 4" key="1">
    <citation type="submission" date="2020-12" db="EMBL/GenBank/DDBJ databases">
        <title>Aureibaculum luteum sp. nov. and Aureibaculum flavum sp. nov., novel members of the family Flavobacteriaceae isolated from Antarctic intertidal sediments.</title>
        <authorList>
            <person name="He X."/>
            <person name="Zhang X."/>
        </authorList>
    </citation>
    <scope>NUCLEOTIDE SEQUENCE [LARGE SCALE GENOMIC DNA]</scope>
    <source>
        <strain evidence="3 4">A20</strain>
    </source>
</reference>